<organism evidence="3 4">
    <name type="scientific">Sorangium cellulosum</name>
    <name type="common">Polyangium cellulosum</name>
    <dbReference type="NCBI Taxonomy" id="56"/>
    <lineage>
        <taxon>Bacteria</taxon>
        <taxon>Pseudomonadati</taxon>
        <taxon>Myxococcota</taxon>
        <taxon>Polyangia</taxon>
        <taxon>Polyangiales</taxon>
        <taxon>Polyangiaceae</taxon>
        <taxon>Sorangium</taxon>
    </lineage>
</organism>
<dbReference type="InterPro" id="IPR025657">
    <property type="entry name" value="RadC_JAB"/>
</dbReference>
<reference evidence="3 4" key="1">
    <citation type="submission" date="2015-09" db="EMBL/GenBank/DDBJ databases">
        <title>Sorangium comparison.</title>
        <authorList>
            <person name="Zaburannyi N."/>
            <person name="Bunk B."/>
            <person name="Overmann J."/>
            <person name="Mueller R."/>
        </authorList>
    </citation>
    <scope>NUCLEOTIDE SEQUENCE [LARGE SCALE GENOMIC DNA]</scope>
    <source>
        <strain evidence="3 4">So ce836</strain>
    </source>
</reference>
<evidence type="ECO:0000256" key="1">
    <source>
        <dbReference type="SAM" id="MobiDB-lite"/>
    </source>
</evidence>
<proteinExistence type="predicted"/>
<dbReference type="InterPro" id="IPR020891">
    <property type="entry name" value="UPF0758_CS"/>
</dbReference>
<evidence type="ECO:0000259" key="2">
    <source>
        <dbReference type="Pfam" id="PF04002"/>
    </source>
</evidence>
<dbReference type="Pfam" id="PF04002">
    <property type="entry name" value="RadC"/>
    <property type="match status" value="1"/>
</dbReference>
<dbReference type="EMBL" id="CP012672">
    <property type="protein sequence ID" value="AUX30612.1"/>
    <property type="molecule type" value="Genomic_DNA"/>
</dbReference>
<dbReference type="Proteomes" id="UP000295497">
    <property type="component" value="Chromosome"/>
</dbReference>
<feature type="region of interest" description="Disordered" evidence="1">
    <location>
        <begin position="1"/>
        <end position="22"/>
    </location>
</feature>
<sequence>MAAHSFVLAHNHPSGDPMPTREDEAMNLELRHLSAELHVPLTAHVIVTPSGRYAAVHE</sequence>
<protein>
    <submittedName>
        <fullName evidence="3">DNA repair protein</fullName>
    </submittedName>
</protein>
<dbReference type="AlphaFoldDB" id="A0A4V0NFR7"/>
<feature type="domain" description="RadC-like JAB" evidence="2">
    <location>
        <begin position="2"/>
        <end position="54"/>
    </location>
</feature>
<dbReference type="PROSITE" id="PS01302">
    <property type="entry name" value="UPF0758"/>
    <property type="match status" value="1"/>
</dbReference>
<evidence type="ECO:0000313" key="3">
    <source>
        <dbReference type="EMBL" id="AUX30612.1"/>
    </source>
</evidence>
<accession>A0A4V0NFR7</accession>
<gene>
    <name evidence="3" type="ORF">SOCE836_027210</name>
</gene>
<dbReference type="Gene3D" id="3.40.140.10">
    <property type="entry name" value="Cytidine Deaminase, domain 2"/>
    <property type="match status" value="1"/>
</dbReference>
<name>A0A4V0NFR7_SORCE</name>
<evidence type="ECO:0000313" key="4">
    <source>
        <dbReference type="Proteomes" id="UP000295497"/>
    </source>
</evidence>